<dbReference type="RefSeq" id="WP_100354328.1">
    <property type="nucleotide sequence ID" value="NZ_PCGR01000004.1"/>
</dbReference>
<dbReference type="Proteomes" id="UP000228680">
    <property type="component" value="Unassembled WGS sequence"/>
</dbReference>
<sequence>MEKYSFIPKKLFTSELAVTIRRKEDFAEAISKDLKEIYKQDLKRNEIYIEFCRDIDGDIDKTLTESDCFKSEYRSQIRAYRYDEDLDEEPIDSIDIWYNFSGNPSGGSLLNVPNDELEELLKQWLDIDGWISEM</sequence>
<name>A0A2M9EXI5_9BACL</name>
<organism evidence="1 2">
    <name type="scientific">Chryseomicrobium excrementi</name>
    <dbReference type="NCBI Taxonomy" id="2041346"/>
    <lineage>
        <taxon>Bacteria</taxon>
        <taxon>Bacillati</taxon>
        <taxon>Bacillota</taxon>
        <taxon>Bacilli</taxon>
        <taxon>Bacillales</taxon>
        <taxon>Caryophanaceae</taxon>
        <taxon>Chryseomicrobium</taxon>
    </lineage>
</organism>
<dbReference type="AlphaFoldDB" id="A0A2M9EXI5"/>
<evidence type="ECO:0000313" key="2">
    <source>
        <dbReference type="Proteomes" id="UP000228680"/>
    </source>
</evidence>
<protein>
    <submittedName>
        <fullName evidence="1">Uncharacterized protein</fullName>
    </submittedName>
</protein>
<reference evidence="1 2" key="1">
    <citation type="submission" date="2017-10" db="EMBL/GenBank/DDBJ databases">
        <title>Draft genome of Chryseomicrobium casticus sp. nov.</title>
        <authorList>
            <person name="Chakraborty R."/>
            <person name="Saha T."/>
        </authorList>
    </citation>
    <scope>NUCLEOTIDE SEQUENCE [LARGE SCALE GENOMIC DNA]</scope>
    <source>
        <strain evidence="1 2">ET03</strain>
    </source>
</reference>
<dbReference type="EMBL" id="PCGR01000004">
    <property type="protein sequence ID" value="PJK15923.1"/>
    <property type="molecule type" value="Genomic_DNA"/>
</dbReference>
<dbReference type="OrthoDB" id="2870689at2"/>
<proteinExistence type="predicted"/>
<evidence type="ECO:0000313" key="1">
    <source>
        <dbReference type="EMBL" id="PJK15923.1"/>
    </source>
</evidence>
<comment type="caution">
    <text evidence="1">The sequence shown here is derived from an EMBL/GenBank/DDBJ whole genome shotgun (WGS) entry which is preliminary data.</text>
</comment>
<keyword evidence="2" id="KW-1185">Reference proteome</keyword>
<gene>
    <name evidence="1" type="ORF">CQS04_11860</name>
</gene>
<accession>A0A2M9EXI5</accession>